<dbReference type="STRING" id="329726.AM1_0156"/>
<dbReference type="Proteomes" id="UP000000268">
    <property type="component" value="Chromosome"/>
</dbReference>
<protein>
    <submittedName>
        <fullName evidence="1">Uncharacterized protein</fullName>
    </submittedName>
</protein>
<proteinExistence type="predicted"/>
<name>B0C6E8_ACAM1</name>
<reference evidence="1 2" key="1">
    <citation type="journal article" date="2008" name="Proc. Natl. Acad. Sci. U.S.A.">
        <title>Niche adaptation and genome expansion in the chlorophyll d-producing cyanobacterium Acaryochloris marina.</title>
        <authorList>
            <person name="Swingley W.D."/>
            <person name="Chen M."/>
            <person name="Cheung P.C."/>
            <person name="Conrad A.L."/>
            <person name="Dejesa L.C."/>
            <person name="Hao J."/>
            <person name="Honchak B.M."/>
            <person name="Karbach L.E."/>
            <person name="Kurdoglu A."/>
            <person name="Lahiri S."/>
            <person name="Mastrian S.D."/>
            <person name="Miyashita H."/>
            <person name="Page L."/>
            <person name="Ramakrishna P."/>
            <person name="Satoh S."/>
            <person name="Sattley W.M."/>
            <person name="Shimada Y."/>
            <person name="Taylor H.L."/>
            <person name="Tomo T."/>
            <person name="Tsuchiya T."/>
            <person name="Wang Z.T."/>
            <person name="Raymond J."/>
            <person name="Mimuro M."/>
            <person name="Blankenship R.E."/>
            <person name="Touchman J.W."/>
        </authorList>
    </citation>
    <scope>NUCLEOTIDE SEQUENCE [LARGE SCALE GENOMIC DNA]</scope>
    <source>
        <strain evidence="2">MBIC 11017</strain>
    </source>
</reference>
<accession>B0C6E8</accession>
<dbReference type="KEGG" id="amr:AM1_0156"/>
<dbReference type="EMBL" id="CP000828">
    <property type="protein sequence ID" value="ABW25242.1"/>
    <property type="molecule type" value="Genomic_DNA"/>
</dbReference>
<organism evidence="1 2">
    <name type="scientific">Acaryochloris marina (strain MBIC 11017)</name>
    <dbReference type="NCBI Taxonomy" id="329726"/>
    <lineage>
        <taxon>Bacteria</taxon>
        <taxon>Bacillati</taxon>
        <taxon>Cyanobacteriota</taxon>
        <taxon>Cyanophyceae</taxon>
        <taxon>Acaryochloridales</taxon>
        <taxon>Acaryochloridaceae</taxon>
        <taxon>Acaryochloris</taxon>
    </lineage>
</organism>
<evidence type="ECO:0000313" key="2">
    <source>
        <dbReference type="Proteomes" id="UP000000268"/>
    </source>
</evidence>
<gene>
    <name evidence="1" type="ordered locus">AM1_0156</name>
</gene>
<dbReference type="AlphaFoldDB" id="B0C6E8"/>
<dbReference type="HOGENOM" id="CLU_3057351_0_0_3"/>
<evidence type="ECO:0000313" key="1">
    <source>
        <dbReference type="EMBL" id="ABW25242.1"/>
    </source>
</evidence>
<keyword evidence="2" id="KW-1185">Reference proteome</keyword>
<dbReference type="RefSeq" id="WP_012160856.1">
    <property type="nucleotide sequence ID" value="NC_009925.1"/>
</dbReference>
<sequence>MIDSQQQVFIQRLIATFVITAVIADTYPQPNLTPGLLESTFRKIEQTLVLSKV</sequence>